<dbReference type="EMBL" id="AFIG01000002">
    <property type="protein sequence ID" value="EGL53971.1"/>
    <property type="molecule type" value="Genomic_DNA"/>
</dbReference>
<keyword evidence="2" id="KW-1185">Reference proteome</keyword>
<protein>
    <submittedName>
        <fullName evidence="1">Uncharacterized protein</fullName>
    </submittedName>
</protein>
<dbReference type="STRING" id="1026882.MAMP_00397"/>
<name>F5T0X1_9GAMM</name>
<proteinExistence type="predicted"/>
<dbReference type="AlphaFoldDB" id="F5T0X1"/>
<accession>F5T0X1</accession>
<organism evidence="1 2">
    <name type="scientific">Methylophaga aminisulfidivorans MP</name>
    <dbReference type="NCBI Taxonomy" id="1026882"/>
    <lineage>
        <taxon>Bacteria</taxon>
        <taxon>Pseudomonadati</taxon>
        <taxon>Pseudomonadota</taxon>
        <taxon>Gammaproteobacteria</taxon>
        <taxon>Thiotrichales</taxon>
        <taxon>Piscirickettsiaceae</taxon>
        <taxon>Methylophaga</taxon>
    </lineage>
</organism>
<evidence type="ECO:0000313" key="2">
    <source>
        <dbReference type="Proteomes" id="UP000003544"/>
    </source>
</evidence>
<sequence length="295" mass="32966">MIAANIRLSIEGKEVVLIRDVIGKAPSEKYTRQDEGSLHIWYEETVLTETREANPDAKVYGLWQTLIASGVIDLDQKLQVLYTNDSKDIGYYLYINSGVMQSGSIFNSELQSLPSSALTEEFSLDDAIILNSDESTLKLPAEQLKTQKEIVKQSLAKKKSNQQRSTMTVVLIIACGLAMDTFLDIQHEKQAQLFSALENKLTVTQDELASLAKRKRYNIPSQKETLTKLYNVTDSLHDEALSASFSLKSNEIVKVFVKNTNVNAARISMLASGDIQTVRVSPEQSVITWVNKNEN</sequence>
<dbReference type="RefSeq" id="WP_007146219.1">
    <property type="nucleotide sequence ID" value="NZ_AFIG01000002.1"/>
</dbReference>
<reference evidence="1 2" key="1">
    <citation type="journal article" date="2011" name="J. Bacteriol.">
        <title>Draft genome sequence of Methylophaga aminisulfidivorans MP T.</title>
        <authorList>
            <person name="Han G.H."/>
            <person name="Kim W."/>
            <person name="Chun J."/>
            <person name="Kim S.W."/>
        </authorList>
    </citation>
    <scope>NUCLEOTIDE SEQUENCE [LARGE SCALE GENOMIC DNA]</scope>
    <source>
        <strain evidence="2">MP(T)</strain>
    </source>
</reference>
<evidence type="ECO:0000313" key="1">
    <source>
        <dbReference type="EMBL" id="EGL53971.1"/>
    </source>
</evidence>
<dbReference type="OrthoDB" id="7023532at2"/>
<gene>
    <name evidence="1" type="ORF">MAMP_00397</name>
</gene>
<comment type="caution">
    <text evidence="1">The sequence shown here is derived from an EMBL/GenBank/DDBJ whole genome shotgun (WGS) entry which is preliminary data.</text>
</comment>
<dbReference type="Proteomes" id="UP000003544">
    <property type="component" value="Unassembled WGS sequence"/>
</dbReference>